<evidence type="ECO:0000313" key="2">
    <source>
        <dbReference type="Proteomes" id="UP000027195"/>
    </source>
</evidence>
<keyword evidence="2" id="KW-1185">Reference proteome</keyword>
<gene>
    <name evidence="1" type="ORF">BOTBODRAFT_58114</name>
</gene>
<accession>A0A067MFP6</accession>
<dbReference type="HOGENOM" id="CLU_2512337_0_0_1"/>
<dbReference type="Proteomes" id="UP000027195">
    <property type="component" value="Unassembled WGS sequence"/>
</dbReference>
<evidence type="ECO:0000313" key="1">
    <source>
        <dbReference type="EMBL" id="KDQ10381.1"/>
    </source>
</evidence>
<dbReference type="EMBL" id="KL198068">
    <property type="protein sequence ID" value="KDQ10381.1"/>
    <property type="molecule type" value="Genomic_DNA"/>
</dbReference>
<name>A0A067MFP6_BOTB1</name>
<organism evidence="1 2">
    <name type="scientific">Botryobasidium botryosum (strain FD-172 SS1)</name>
    <dbReference type="NCBI Taxonomy" id="930990"/>
    <lineage>
        <taxon>Eukaryota</taxon>
        <taxon>Fungi</taxon>
        <taxon>Dikarya</taxon>
        <taxon>Basidiomycota</taxon>
        <taxon>Agaricomycotina</taxon>
        <taxon>Agaricomycetes</taxon>
        <taxon>Cantharellales</taxon>
        <taxon>Botryobasidiaceae</taxon>
        <taxon>Botryobasidium</taxon>
    </lineage>
</organism>
<reference evidence="2" key="1">
    <citation type="journal article" date="2014" name="Proc. Natl. Acad. Sci. U.S.A.">
        <title>Extensive sampling of basidiomycete genomes demonstrates inadequacy of the white-rot/brown-rot paradigm for wood decay fungi.</title>
        <authorList>
            <person name="Riley R."/>
            <person name="Salamov A.A."/>
            <person name="Brown D.W."/>
            <person name="Nagy L.G."/>
            <person name="Floudas D."/>
            <person name="Held B.W."/>
            <person name="Levasseur A."/>
            <person name="Lombard V."/>
            <person name="Morin E."/>
            <person name="Otillar R."/>
            <person name="Lindquist E.A."/>
            <person name="Sun H."/>
            <person name="LaButti K.M."/>
            <person name="Schmutz J."/>
            <person name="Jabbour D."/>
            <person name="Luo H."/>
            <person name="Baker S.E."/>
            <person name="Pisabarro A.G."/>
            <person name="Walton J.D."/>
            <person name="Blanchette R.A."/>
            <person name="Henrissat B."/>
            <person name="Martin F."/>
            <person name="Cullen D."/>
            <person name="Hibbett D.S."/>
            <person name="Grigoriev I.V."/>
        </authorList>
    </citation>
    <scope>NUCLEOTIDE SEQUENCE [LARGE SCALE GENOMIC DNA]</scope>
    <source>
        <strain evidence="2">FD-172 SS1</strain>
    </source>
</reference>
<proteinExistence type="predicted"/>
<dbReference type="AlphaFoldDB" id="A0A067MFP6"/>
<dbReference type="InParanoid" id="A0A067MFP6"/>
<protein>
    <submittedName>
        <fullName evidence="1">Uncharacterized protein</fullName>
    </submittedName>
</protein>
<sequence>MVFVDGRRCLLVPALASTLDSTAVGLCALRVPQRKPQGFKTSSHRMPPILVVRKPLNNIKKLMISSLPQASRSSAASAAYVDALS</sequence>